<dbReference type="PANTHER" id="PTHR31250:SF27">
    <property type="entry name" value="IQ DOMAIN-CONTAINING PROTEIN IQM5"/>
    <property type="match status" value="1"/>
</dbReference>
<gene>
    <name evidence="3" type="ORF">Lboz_3346</name>
</gene>
<dbReference type="STRING" id="447.Lboz_3346"/>
<dbReference type="GO" id="GO:0005737">
    <property type="term" value="C:cytoplasm"/>
    <property type="evidence" value="ECO:0007669"/>
    <property type="project" value="UniProtKB-SubCell"/>
</dbReference>
<dbReference type="EMBL" id="LNXU01000052">
    <property type="protein sequence ID" value="KTC68563.1"/>
    <property type="molecule type" value="Genomic_DNA"/>
</dbReference>
<keyword evidence="2" id="KW-0963">Cytoplasm</keyword>
<dbReference type="RefSeq" id="WP_058460880.1">
    <property type="nucleotide sequence ID" value="NZ_CAAAIY010000027.1"/>
</dbReference>
<comment type="caution">
    <text evidence="3">The sequence shown here is derived from an EMBL/GenBank/DDBJ whole genome shotgun (WGS) entry which is preliminary data.</text>
</comment>
<organism evidence="3 4">
    <name type="scientific">Legionella bozemanae</name>
    <name type="common">Fluoribacter bozemanae</name>
    <dbReference type="NCBI Taxonomy" id="447"/>
    <lineage>
        <taxon>Bacteria</taxon>
        <taxon>Pseudomonadati</taxon>
        <taxon>Pseudomonadota</taxon>
        <taxon>Gammaproteobacteria</taxon>
        <taxon>Legionellales</taxon>
        <taxon>Legionellaceae</taxon>
        <taxon>Legionella</taxon>
    </lineage>
</organism>
<name>A0A0W0RBZ7_LEGBO</name>
<dbReference type="Proteomes" id="UP000054695">
    <property type="component" value="Unassembled WGS sequence"/>
</dbReference>
<reference evidence="3 4" key="1">
    <citation type="submission" date="2015-11" db="EMBL/GenBank/DDBJ databases">
        <title>Genomic analysis of 38 Legionella species identifies large and diverse effector repertoires.</title>
        <authorList>
            <person name="Burstein D."/>
            <person name="Amaro F."/>
            <person name="Zusman T."/>
            <person name="Lifshitz Z."/>
            <person name="Cohen O."/>
            <person name="Gilbert J.A."/>
            <person name="Pupko T."/>
            <person name="Shuman H.A."/>
            <person name="Segal G."/>
        </authorList>
    </citation>
    <scope>NUCLEOTIDE SEQUENCE [LARGE SCALE GENOMIC DNA]</scope>
    <source>
        <strain evidence="3 4">WIGA</strain>
    </source>
</reference>
<evidence type="ECO:0000256" key="1">
    <source>
        <dbReference type="ARBA" id="ARBA00004496"/>
    </source>
</evidence>
<protein>
    <submittedName>
        <fullName evidence="3">Uncharacterized protein</fullName>
    </submittedName>
</protein>
<evidence type="ECO:0000313" key="4">
    <source>
        <dbReference type="Proteomes" id="UP000054695"/>
    </source>
</evidence>
<dbReference type="OrthoDB" id="5650168at2"/>
<dbReference type="PANTHER" id="PTHR31250">
    <property type="entry name" value="IQ DOMAIN-CONTAINING PROTEIN IQM3"/>
    <property type="match status" value="1"/>
</dbReference>
<dbReference type="PATRIC" id="fig|447.4.peg.3576"/>
<evidence type="ECO:0000313" key="3">
    <source>
        <dbReference type="EMBL" id="KTC68563.1"/>
    </source>
</evidence>
<comment type="subcellular location">
    <subcellularLocation>
        <location evidence="1">Cytoplasm</location>
    </subcellularLocation>
</comment>
<keyword evidence="4" id="KW-1185">Reference proteome</keyword>
<accession>A0A0W0RBZ7</accession>
<sequence length="415" mass="47969">MFQITGRDIYSINEWQAILHSSHGDKKNSIITEITDAITKYHQFAKKKADNIIARKEALSHIEKLCERYVAERGDALGQKPQGIHKKLEDSIDYWILSLQKKSNHKLQYLSKLESFLATAKSHHINRNEMIEHLKVRNKSNAPSRLKLFSGTYLEKIDPLHRQFEFNMNNLPNKTCGINSAFIDWVKSEDTTPFFLWLENHKILTQNRVFKEKYEISLIDYALKDAHIATFKNIEGQNYIVSKPQNSDEEAEKLNSRQMKNYSFKMGTAYGSAAFVWCKDNENQFLTHPHQAGKFHHSSLSAGKSVRCAGMWVINNGIITHISNSSGHYRPSSLSFYLLIKFLEDKQVIHDNTKVADLRKPNEAVNPDQPFGSTKSLYIPLREYLDWAEQLPEIQEYLQTVNTNDNTANEKCIIF</sequence>
<dbReference type="InterPro" id="IPR044159">
    <property type="entry name" value="IQM"/>
</dbReference>
<proteinExistence type="predicted"/>
<evidence type="ECO:0000256" key="2">
    <source>
        <dbReference type="ARBA" id="ARBA00022490"/>
    </source>
</evidence>
<dbReference type="AlphaFoldDB" id="A0A0W0RBZ7"/>